<gene>
    <name evidence="2" type="ORF">FOL46_005333</name>
</gene>
<dbReference type="GO" id="GO:0000287">
    <property type="term" value="F:magnesium ion binding"/>
    <property type="evidence" value="ECO:0007669"/>
    <property type="project" value="TreeGrafter"/>
</dbReference>
<dbReference type="SUPFAM" id="SSF56784">
    <property type="entry name" value="HAD-like"/>
    <property type="match status" value="1"/>
</dbReference>
<dbReference type="NCBIfam" id="TIGR01484">
    <property type="entry name" value="HAD-SF-IIB"/>
    <property type="match status" value="1"/>
</dbReference>
<protein>
    <recommendedName>
        <fullName evidence="4">Phosphatase</fullName>
    </recommendedName>
</protein>
<dbReference type="Gene3D" id="3.40.50.1000">
    <property type="entry name" value="HAD superfamily/HAD-like"/>
    <property type="match status" value="1"/>
</dbReference>
<name>A0A7J6LST9_PEROL</name>
<organism evidence="2 3">
    <name type="scientific">Perkinsus olseni</name>
    <name type="common">Perkinsus atlanticus</name>
    <dbReference type="NCBI Taxonomy" id="32597"/>
    <lineage>
        <taxon>Eukaryota</taxon>
        <taxon>Sar</taxon>
        <taxon>Alveolata</taxon>
        <taxon>Perkinsozoa</taxon>
        <taxon>Perkinsea</taxon>
        <taxon>Perkinsida</taxon>
        <taxon>Perkinsidae</taxon>
        <taxon>Perkinsus</taxon>
    </lineage>
</organism>
<proteinExistence type="predicted"/>
<reference evidence="2 3" key="1">
    <citation type="submission" date="2020-04" db="EMBL/GenBank/DDBJ databases">
        <title>Perkinsus olseni comparative genomics.</title>
        <authorList>
            <person name="Bogema D.R."/>
        </authorList>
    </citation>
    <scope>NUCLEOTIDE SEQUENCE [LARGE SCALE GENOMIC DNA]</scope>
    <source>
        <strain evidence="2">ATCC PRA-31</strain>
    </source>
</reference>
<dbReference type="GO" id="GO:0005829">
    <property type="term" value="C:cytosol"/>
    <property type="evidence" value="ECO:0007669"/>
    <property type="project" value="TreeGrafter"/>
</dbReference>
<dbReference type="PROSITE" id="PS01229">
    <property type="entry name" value="COF_2"/>
    <property type="match status" value="1"/>
</dbReference>
<feature type="region of interest" description="Disordered" evidence="1">
    <location>
        <begin position="1"/>
        <end position="34"/>
    </location>
</feature>
<dbReference type="Proteomes" id="UP000572268">
    <property type="component" value="Unassembled WGS sequence"/>
</dbReference>
<feature type="compositionally biased region" description="Low complexity" evidence="1">
    <location>
        <begin position="15"/>
        <end position="34"/>
    </location>
</feature>
<accession>A0A7J6LST9</accession>
<evidence type="ECO:0008006" key="4">
    <source>
        <dbReference type="Google" id="ProtNLM"/>
    </source>
</evidence>
<dbReference type="PANTHER" id="PTHR10000">
    <property type="entry name" value="PHOSPHOSERINE PHOSPHATASE"/>
    <property type="match status" value="1"/>
</dbReference>
<dbReference type="Gene3D" id="3.30.1240.10">
    <property type="match status" value="1"/>
</dbReference>
<comment type="caution">
    <text evidence="2">The sequence shown here is derived from an EMBL/GenBank/DDBJ whole genome shotgun (WGS) entry which is preliminary data.</text>
</comment>
<dbReference type="InterPro" id="IPR023214">
    <property type="entry name" value="HAD_sf"/>
</dbReference>
<dbReference type="PROSITE" id="PS01228">
    <property type="entry name" value="COF_1"/>
    <property type="match status" value="1"/>
</dbReference>
<dbReference type="AlphaFoldDB" id="A0A7J6LST9"/>
<evidence type="ECO:0000313" key="2">
    <source>
        <dbReference type="EMBL" id="KAF4662372.1"/>
    </source>
</evidence>
<evidence type="ECO:0000313" key="3">
    <source>
        <dbReference type="Proteomes" id="UP000572268"/>
    </source>
</evidence>
<dbReference type="GO" id="GO:0016791">
    <property type="term" value="F:phosphatase activity"/>
    <property type="evidence" value="ECO:0007669"/>
    <property type="project" value="TreeGrafter"/>
</dbReference>
<evidence type="ECO:0000256" key="1">
    <source>
        <dbReference type="SAM" id="MobiDB-lite"/>
    </source>
</evidence>
<feature type="compositionally biased region" description="Polar residues" evidence="1">
    <location>
        <begin position="1"/>
        <end position="14"/>
    </location>
</feature>
<dbReference type="EMBL" id="JABANN010000321">
    <property type="protein sequence ID" value="KAF4662372.1"/>
    <property type="molecule type" value="Genomic_DNA"/>
</dbReference>
<dbReference type="Pfam" id="PF08282">
    <property type="entry name" value="Hydrolase_3"/>
    <property type="match status" value="1"/>
</dbReference>
<sequence>MPASSTYSDVSTADSIEPSIPASSSSPPSTSSLINKSGGDLSVVDLICADMDGTLLSPDHNIPDITFNRINKADNNGCPVVPATGRSRASAVQCFARGGIDLYSRPGIYLNGAITYDHTGAVVAEKIHSYTDIVEAVRVVEGVDDVVVLLYNGDRVLAPCSSGRIEEIYESLHTPCPENCGSYEKMLSKIHDEAIPINLIHFMSLEGRLPEDMLRKIRTFSESSGCTAAQSLWRSCDVVPAGVNKGLGVRVLKENQGYERVACIGDALNDLEMLQEADVPVAMGNALPEIKKIASLEVNPNSNSELPGVADLVDRILSS</sequence>
<dbReference type="PANTHER" id="PTHR10000:SF8">
    <property type="entry name" value="HAD SUPERFAMILY HYDROLASE-LIKE, TYPE 3"/>
    <property type="match status" value="1"/>
</dbReference>
<dbReference type="InterPro" id="IPR036412">
    <property type="entry name" value="HAD-like_sf"/>
</dbReference>
<dbReference type="InterPro" id="IPR006379">
    <property type="entry name" value="HAD-SF_hydro_IIB"/>
</dbReference>